<feature type="transmembrane region" description="Helical" evidence="7">
    <location>
        <begin position="360"/>
        <end position="381"/>
    </location>
</feature>
<comment type="subcellular location">
    <subcellularLocation>
        <location evidence="1">Cell membrane</location>
        <topology evidence="1">Multi-pass membrane protein</topology>
    </subcellularLocation>
</comment>
<keyword evidence="10" id="KW-1185">Reference proteome</keyword>
<feature type="transmembrane region" description="Helical" evidence="7">
    <location>
        <begin position="160"/>
        <end position="182"/>
    </location>
</feature>
<feature type="transmembrane region" description="Helical" evidence="7">
    <location>
        <begin position="248"/>
        <end position="267"/>
    </location>
</feature>
<feature type="transmembrane region" description="Helical" evidence="7">
    <location>
        <begin position="7"/>
        <end position="30"/>
    </location>
</feature>
<reference evidence="10" key="1">
    <citation type="journal article" date="2019" name="Int. J. Syst. Evol. Microbiol.">
        <title>The Global Catalogue of Microorganisms (GCM) 10K type strain sequencing project: providing services to taxonomists for standard genome sequencing and annotation.</title>
        <authorList>
            <consortium name="The Broad Institute Genomics Platform"/>
            <consortium name="The Broad Institute Genome Sequencing Center for Infectious Disease"/>
            <person name="Wu L."/>
            <person name="Ma J."/>
        </authorList>
    </citation>
    <scope>NUCLEOTIDE SEQUENCE [LARGE SCALE GENOMIC DNA]</scope>
    <source>
        <strain evidence="10">CCM 8933</strain>
    </source>
</reference>
<accession>A0ABW1S2N4</accession>
<evidence type="ECO:0000256" key="4">
    <source>
        <dbReference type="ARBA" id="ARBA00022692"/>
    </source>
</evidence>
<feature type="transmembrane region" description="Helical" evidence="7">
    <location>
        <begin position="129"/>
        <end position="148"/>
    </location>
</feature>
<dbReference type="InterPro" id="IPR050189">
    <property type="entry name" value="MFS_Efflux_Transporters"/>
</dbReference>
<feature type="transmembrane region" description="Helical" evidence="7">
    <location>
        <begin position="103"/>
        <end position="120"/>
    </location>
</feature>
<sequence length="386" mass="41056">MHVKTKLLVGSLFLIVFIIGADSFIIAPLLPAIEQSFQITVNQAALAVAIYAVCYSFGAPLFGPLGDRYPRKQLLLLGISIFLVGSVLCAVAPTIIIFDSCRVLAGLGAALTLPNVWALIGQRFQGPQLNLVMGITMSALSLSIAIGVPLGTGVAQLANWHWAFGMSAGLTLLALIGIWWGVPAVPVSDKRPTHYLGNYRAVWQSARTRWTLMVTLIWMTGFYLVYTFLGTYATRQFHLTTLQVGELFSLYGFSNFIASFLSGWLVHRLGTGPAVCWFGGLSAILVAGMAVGRLNLIVLSGLLMLLALAQGLGVTALNTMVVTLLPTQRSTVTAFNSSFLYLGLTISASFGSLLYTTIGFGGVCISAAIALGLATGLANVVRTAKD</sequence>
<feature type="transmembrane region" description="Helical" evidence="7">
    <location>
        <begin position="74"/>
        <end position="97"/>
    </location>
</feature>
<dbReference type="Gene3D" id="1.20.1250.20">
    <property type="entry name" value="MFS general substrate transporter like domains"/>
    <property type="match status" value="1"/>
</dbReference>
<dbReference type="Pfam" id="PF07690">
    <property type="entry name" value="MFS_1"/>
    <property type="match status" value="1"/>
</dbReference>
<evidence type="ECO:0000256" key="2">
    <source>
        <dbReference type="ARBA" id="ARBA00022448"/>
    </source>
</evidence>
<evidence type="ECO:0000259" key="8">
    <source>
        <dbReference type="PROSITE" id="PS50850"/>
    </source>
</evidence>
<dbReference type="PANTHER" id="PTHR43124:SF3">
    <property type="entry name" value="CHLORAMPHENICOL EFFLUX PUMP RV0191"/>
    <property type="match status" value="1"/>
</dbReference>
<dbReference type="CDD" id="cd17324">
    <property type="entry name" value="MFS_NepI_like"/>
    <property type="match status" value="1"/>
</dbReference>
<evidence type="ECO:0000256" key="3">
    <source>
        <dbReference type="ARBA" id="ARBA00022475"/>
    </source>
</evidence>
<keyword evidence="6 7" id="KW-0472">Membrane</keyword>
<evidence type="ECO:0000256" key="7">
    <source>
        <dbReference type="SAM" id="Phobius"/>
    </source>
</evidence>
<feature type="transmembrane region" description="Helical" evidence="7">
    <location>
        <begin position="297"/>
        <end position="325"/>
    </location>
</feature>
<dbReference type="InterPro" id="IPR036259">
    <property type="entry name" value="MFS_trans_sf"/>
</dbReference>
<evidence type="ECO:0000256" key="6">
    <source>
        <dbReference type="ARBA" id="ARBA00023136"/>
    </source>
</evidence>
<evidence type="ECO:0000256" key="1">
    <source>
        <dbReference type="ARBA" id="ARBA00004651"/>
    </source>
</evidence>
<protein>
    <submittedName>
        <fullName evidence="9">MFS transporter</fullName>
    </submittedName>
</protein>
<keyword evidence="4 7" id="KW-0812">Transmembrane</keyword>
<feature type="transmembrane region" description="Helical" evidence="7">
    <location>
        <begin position="332"/>
        <end position="354"/>
    </location>
</feature>
<comment type="caution">
    <text evidence="9">The sequence shown here is derived from an EMBL/GenBank/DDBJ whole genome shotgun (WGS) entry which is preliminary data.</text>
</comment>
<evidence type="ECO:0000313" key="9">
    <source>
        <dbReference type="EMBL" id="MFC6182121.1"/>
    </source>
</evidence>
<name>A0ABW1S2N4_9LACO</name>
<keyword evidence="3" id="KW-1003">Cell membrane</keyword>
<dbReference type="InterPro" id="IPR011701">
    <property type="entry name" value="MFS"/>
</dbReference>
<dbReference type="EMBL" id="JBHSSC010000043">
    <property type="protein sequence ID" value="MFC6182121.1"/>
    <property type="molecule type" value="Genomic_DNA"/>
</dbReference>
<keyword evidence="5 7" id="KW-1133">Transmembrane helix</keyword>
<dbReference type="PANTHER" id="PTHR43124">
    <property type="entry name" value="PURINE EFFLUX PUMP PBUE"/>
    <property type="match status" value="1"/>
</dbReference>
<dbReference type="Proteomes" id="UP001596282">
    <property type="component" value="Unassembled WGS sequence"/>
</dbReference>
<evidence type="ECO:0000256" key="5">
    <source>
        <dbReference type="ARBA" id="ARBA00022989"/>
    </source>
</evidence>
<proteinExistence type="predicted"/>
<dbReference type="SUPFAM" id="SSF103473">
    <property type="entry name" value="MFS general substrate transporter"/>
    <property type="match status" value="1"/>
</dbReference>
<evidence type="ECO:0000313" key="10">
    <source>
        <dbReference type="Proteomes" id="UP001596282"/>
    </source>
</evidence>
<dbReference type="PROSITE" id="PS50850">
    <property type="entry name" value="MFS"/>
    <property type="match status" value="1"/>
</dbReference>
<feature type="transmembrane region" description="Helical" evidence="7">
    <location>
        <begin position="42"/>
        <end position="62"/>
    </location>
</feature>
<gene>
    <name evidence="9" type="ORF">ACFP5Y_12870</name>
</gene>
<dbReference type="RefSeq" id="WP_379832536.1">
    <property type="nucleotide sequence ID" value="NZ_JBHSSC010000043.1"/>
</dbReference>
<dbReference type="InterPro" id="IPR020846">
    <property type="entry name" value="MFS_dom"/>
</dbReference>
<keyword evidence="2" id="KW-0813">Transport</keyword>
<feature type="domain" description="Major facilitator superfamily (MFS) profile" evidence="8">
    <location>
        <begin position="8"/>
        <end position="386"/>
    </location>
</feature>
<feature type="transmembrane region" description="Helical" evidence="7">
    <location>
        <begin position="274"/>
        <end position="291"/>
    </location>
</feature>
<feature type="transmembrane region" description="Helical" evidence="7">
    <location>
        <begin position="210"/>
        <end position="228"/>
    </location>
</feature>
<organism evidence="9 10">
    <name type="scientific">Lactiplantibacillus daowaiensis</name>
    <dbReference type="NCBI Taxonomy" id="2559918"/>
    <lineage>
        <taxon>Bacteria</taxon>
        <taxon>Bacillati</taxon>
        <taxon>Bacillota</taxon>
        <taxon>Bacilli</taxon>
        <taxon>Lactobacillales</taxon>
        <taxon>Lactobacillaceae</taxon>
        <taxon>Lactiplantibacillus</taxon>
    </lineage>
</organism>